<dbReference type="EMBL" id="JBHUMM010000001">
    <property type="protein sequence ID" value="MFD2670014.1"/>
    <property type="molecule type" value="Genomic_DNA"/>
</dbReference>
<name>A0ABW5R605_9BACL</name>
<dbReference type="Proteomes" id="UP001597497">
    <property type="component" value="Unassembled WGS sequence"/>
</dbReference>
<protein>
    <recommendedName>
        <fullName evidence="3">Phosphoglycerate mutase family protein</fullName>
    </recommendedName>
</protein>
<keyword evidence="2" id="KW-1185">Reference proteome</keyword>
<gene>
    <name evidence="1" type="ORF">ACFSUC_00155</name>
</gene>
<sequence length="232" mass="26998">MNDIRADQKPCRYRLVCIRHAKPQLEQSERMDSSQFLNWIKRYDEAGIHIETVPNTGLIDALTQIQLMVHSPLPRAKQTADTLNHHIRMTTGSDLGPEQISDARYIEAPLPVYTLPRWLKFPASHWAVIYRLGWIMQIRKGHTCWYEIETLKETRQRAMDGVLHLEKLMNCLPVRHPHDPVIEAALVSHGLFLHELDKALLKKGWECIEMKNPRSCLGYRIYEKQVEESLGC</sequence>
<dbReference type="RefSeq" id="WP_379927365.1">
    <property type="nucleotide sequence ID" value="NZ_JBHUMM010000001.1"/>
</dbReference>
<organism evidence="1 2">
    <name type="scientific">Marinicrinis sediminis</name>
    <dbReference type="NCBI Taxonomy" id="1652465"/>
    <lineage>
        <taxon>Bacteria</taxon>
        <taxon>Bacillati</taxon>
        <taxon>Bacillota</taxon>
        <taxon>Bacilli</taxon>
        <taxon>Bacillales</taxon>
        <taxon>Paenibacillaceae</taxon>
    </lineage>
</organism>
<accession>A0ABW5R605</accession>
<reference evidence="2" key="1">
    <citation type="journal article" date="2019" name="Int. J. Syst. Evol. Microbiol.">
        <title>The Global Catalogue of Microorganisms (GCM) 10K type strain sequencing project: providing services to taxonomists for standard genome sequencing and annotation.</title>
        <authorList>
            <consortium name="The Broad Institute Genomics Platform"/>
            <consortium name="The Broad Institute Genome Sequencing Center for Infectious Disease"/>
            <person name="Wu L."/>
            <person name="Ma J."/>
        </authorList>
    </citation>
    <scope>NUCLEOTIDE SEQUENCE [LARGE SCALE GENOMIC DNA]</scope>
    <source>
        <strain evidence="2">KCTC 33676</strain>
    </source>
</reference>
<dbReference type="SUPFAM" id="SSF53254">
    <property type="entry name" value="Phosphoglycerate mutase-like"/>
    <property type="match status" value="1"/>
</dbReference>
<dbReference type="InterPro" id="IPR029033">
    <property type="entry name" value="His_PPase_superfam"/>
</dbReference>
<comment type="caution">
    <text evidence="1">The sequence shown here is derived from an EMBL/GenBank/DDBJ whole genome shotgun (WGS) entry which is preliminary data.</text>
</comment>
<evidence type="ECO:0008006" key="3">
    <source>
        <dbReference type="Google" id="ProtNLM"/>
    </source>
</evidence>
<dbReference type="Gene3D" id="3.40.50.1240">
    <property type="entry name" value="Phosphoglycerate mutase-like"/>
    <property type="match status" value="1"/>
</dbReference>
<evidence type="ECO:0000313" key="2">
    <source>
        <dbReference type="Proteomes" id="UP001597497"/>
    </source>
</evidence>
<proteinExistence type="predicted"/>
<evidence type="ECO:0000313" key="1">
    <source>
        <dbReference type="EMBL" id="MFD2670014.1"/>
    </source>
</evidence>